<gene>
    <name evidence="3" type="ORF">SAMN02910417_00806</name>
</gene>
<protein>
    <submittedName>
        <fullName evidence="3">YceG-like family protein</fullName>
    </submittedName>
</protein>
<proteinExistence type="predicted"/>
<keyword evidence="2" id="KW-0812">Transmembrane</keyword>
<evidence type="ECO:0000313" key="4">
    <source>
        <dbReference type="Proteomes" id="UP000199228"/>
    </source>
</evidence>
<dbReference type="AlphaFoldDB" id="A0A1G6APA9"/>
<feature type="region of interest" description="Disordered" evidence="1">
    <location>
        <begin position="49"/>
        <end position="130"/>
    </location>
</feature>
<evidence type="ECO:0000313" key="3">
    <source>
        <dbReference type="EMBL" id="SDB10258.1"/>
    </source>
</evidence>
<feature type="transmembrane region" description="Helical" evidence="2">
    <location>
        <begin position="6"/>
        <end position="25"/>
    </location>
</feature>
<name>A0A1G6APA9_EUBOX</name>
<dbReference type="STRING" id="1732.SAMN02910417_00806"/>
<accession>A0A1G6APA9</accession>
<reference evidence="3 4" key="1">
    <citation type="submission" date="2016-10" db="EMBL/GenBank/DDBJ databases">
        <authorList>
            <person name="de Groot N.N."/>
        </authorList>
    </citation>
    <scope>NUCLEOTIDE SEQUENCE [LARGE SCALE GENOMIC DNA]</scope>
    <source>
        <strain evidence="3 4">DSM 3217</strain>
    </source>
</reference>
<keyword evidence="4" id="KW-1185">Reference proteome</keyword>
<keyword evidence="2" id="KW-0472">Membrane</keyword>
<evidence type="ECO:0000256" key="2">
    <source>
        <dbReference type="SAM" id="Phobius"/>
    </source>
</evidence>
<dbReference type="EMBL" id="FMXR01000006">
    <property type="protein sequence ID" value="SDB10258.1"/>
    <property type="molecule type" value="Genomic_DNA"/>
</dbReference>
<keyword evidence="2" id="KW-1133">Transmembrane helix</keyword>
<feature type="compositionally biased region" description="Low complexity" evidence="1">
    <location>
        <begin position="65"/>
        <end position="80"/>
    </location>
</feature>
<dbReference type="Proteomes" id="UP000199228">
    <property type="component" value="Unassembled WGS sequence"/>
</dbReference>
<dbReference type="OrthoDB" id="9814591at2"/>
<organism evidence="3 4">
    <name type="scientific">Eubacterium oxidoreducens</name>
    <dbReference type="NCBI Taxonomy" id="1732"/>
    <lineage>
        <taxon>Bacteria</taxon>
        <taxon>Bacillati</taxon>
        <taxon>Bacillota</taxon>
        <taxon>Clostridia</taxon>
        <taxon>Eubacteriales</taxon>
        <taxon>Eubacteriaceae</taxon>
        <taxon>Eubacterium</taxon>
    </lineage>
</organism>
<sequence>MKLKYYLRGLGIGIIITVIIMMIAFHVHGSDMTDEEVIERAKQLGMVEAEDSGVVADQTTEGDTSDTSTNEASDSTSTSDTTKESTSDTDSTLEEESKSESTDEEETKSDESTSEETSSNTNETKKSKTVKVTINSGASSDTIAQLLYEKGIVDDAYAFNDYLVSNGYANVLRTGSFELPTGASYKKIAKLLTNK</sequence>
<dbReference type="Gene3D" id="3.30.1490.480">
    <property type="entry name" value="Endolytic murein transglycosylase"/>
    <property type="match status" value="1"/>
</dbReference>
<feature type="compositionally biased region" description="Acidic residues" evidence="1">
    <location>
        <begin position="102"/>
        <end position="114"/>
    </location>
</feature>
<dbReference type="RefSeq" id="WP_090172449.1">
    <property type="nucleotide sequence ID" value="NZ_FMXR01000006.1"/>
</dbReference>
<evidence type="ECO:0000256" key="1">
    <source>
        <dbReference type="SAM" id="MobiDB-lite"/>
    </source>
</evidence>